<feature type="region of interest" description="Disordered" evidence="1">
    <location>
        <begin position="106"/>
        <end position="129"/>
    </location>
</feature>
<dbReference type="Proteomes" id="UP000267606">
    <property type="component" value="Unassembled WGS sequence"/>
</dbReference>
<organism evidence="5">
    <name type="scientific">Onchocerca flexuosa</name>
    <dbReference type="NCBI Taxonomy" id="387005"/>
    <lineage>
        <taxon>Eukaryota</taxon>
        <taxon>Metazoa</taxon>
        <taxon>Ecdysozoa</taxon>
        <taxon>Nematoda</taxon>
        <taxon>Chromadorea</taxon>
        <taxon>Rhabditida</taxon>
        <taxon>Spirurina</taxon>
        <taxon>Spiruromorpha</taxon>
        <taxon>Filarioidea</taxon>
        <taxon>Onchocercidae</taxon>
        <taxon>Onchocerca</taxon>
    </lineage>
</organism>
<feature type="compositionally biased region" description="Basic and acidic residues" evidence="1">
    <location>
        <begin position="72"/>
        <end position="83"/>
    </location>
</feature>
<dbReference type="EMBL" id="UZAJ01011305">
    <property type="protein sequence ID" value="VDO59699.1"/>
    <property type="molecule type" value="Genomic_DNA"/>
</dbReference>
<sequence length="129" mass="14774">MFPQFDITTIVEFLRETGSVQAAVENILDSRLQQNIESDEDVWNAEETSLSSNSSTESSSEYEEALQPLESSKPDSVERHDILSQKRDALIQLHRKRYIESSRGADLRNIYGEDIPDTRNPDSLKQKEE</sequence>
<proteinExistence type="predicted"/>
<accession>A0A183HPA6</accession>
<feature type="compositionally biased region" description="Low complexity" evidence="1">
    <location>
        <begin position="45"/>
        <end position="59"/>
    </location>
</feature>
<feature type="domain" description="CUE" evidence="2">
    <location>
        <begin position="1"/>
        <end position="32"/>
    </location>
</feature>
<gene>
    <name evidence="3" type="ORF">OFLC_LOCUS9321</name>
</gene>
<evidence type="ECO:0000256" key="1">
    <source>
        <dbReference type="SAM" id="MobiDB-lite"/>
    </source>
</evidence>
<name>A0A183HPA6_9BILA</name>
<dbReference type="GO" id="GO:0043130">
    <property type="term" value="F:ubiquitin binding"/>
    <property type="evidence" value="ECO:0007669"/>
    <property type="project" value="InterPro"/>
</dbReference>
<dbReference type="InterPro" id="IPR003892">
    <property type="entry name" value="CUE"/>
</dbReference>
<dbReference type="Gene3D" id="1.10.8.10">
    <property type="entry name" value="DNA helicase RuvA subunit, C-terminal domain"/>
    <property type="match status" value="1"/>
</dbReference>
<dbReference type="AlphaFoldDB" id="A0A183HPA6"/>
<evidence type="ECO:0000313" key="3">
    <source>
        <dbReference type="EMBL" id="VDO59699.1"/>
    </source>
</evidence>
<reference evidence="3 4" key="2">
    <citation type="submission" date="2018-11" db="EMBL/GenBank/DDBJ databases">
        <authorList>
            <consortium name="Pathogen Informatics"/>
        </authorList>
    </citation>
    <scope>NUCLEOTIDE SEQUENCE [LARGE SCALE GENOMIC DNA]</scope>
</reference>
<feature type="compositionally biased region" description="Basic and acidic residues" evidence="1">
    <location>
        <begin position="116"/>
        <end position="129"/>
    </location>
</feature>
<evidence type="ECO:0000313" key="5">
    <source>
        <dbReference type="WBParaSite" id="OFLC_0000931701-mRNA-1"/>
    </source>
</evidence>
<dbReference type="WBParaSite" id="OFLC_0000931701-mRNA-1">
    <property type="protein sequence ID" value="OFLC_0000931701-mRNA-1"/>
    <property type="gene ID" value="OFLC_0000931701"/>
</dbReference>
<reference evidence="5" key="1">
    <citation type="submission" date="2016-06" db="UniProtKB">
        <authorList>
            <consortium name="WormBaseParasite"/>
        </authorList>
    </citation>
    <scope>IDENTIFICATION</scope>
</reference>
<dbReference type="Pfam" id="PF02845">
    <property type="entry name" value="CUE"/>
    <property type="match status" value="1"/>
</dbReference>
<dbReference type="STRING" id="387005.A0A183HPA6"/>
<keyword evidence="4" id="KW-1185">Reference proteome</keyword>
<evidence type="ECO:0000259" key="2">
    <source>
        <dbReference type="PROSITE" id="PS51140"/>
    </source>
</evidence>
<protein>
    <submittedName>
        <fullName evidence="5">CUE domain-containing protein</fullName>
    </submittedName>
</protein>
<feature type="region of interest" description="Disordered" evidence="1">
    <location>
        <begin position="35"/>
        <end position="83"/>
    </location>
</feature>
<evidence type="ECO:0000313" key="4">
    <source>
        <dbReference type="Proteomes" id="UP000267606"/>
    </source>
</evidence>
<dbReference type="PROSITE" id="PS51140">
    <property type="entry name" value="CUE"/>
    <property type="match status" value="1"/>
</dbReference>